<keyword evidence="1" id="KW-0597">Phosphoprotein</keyword>
<dbReference type="GO" id="GO:0004540">
    <property type="term" value="F:RNA nuclease activity"/>
    <property type="evidence" value="ECO:0007669"/>
    <property type="project" value="InterPro"/>
</dbReference>
<dbReference type="GO" id="GO:0110001">
    <property type="term" value="C:toxin-antitoxin complex"/>
    <property type="evidence" value="ECO:0007669"/>
    <property type="project" value="InterPro"/>
</dbReference>
<dbReference type="Proteomes" id="UP000054893">
    <property type="component" value="Unassembled WGS sequence"/>
</dbReference>
<dbReference type="InterPro" id="IPR051813">
    <property type="entry name" value="HepT_RNase_toxin"/>
</dbReference>
<dbReference type="GO" id="GO:0000166">
    <property type="term" value="F:nucleotide binding"/>
    <property type="evidence" value="ECO:0007669"/>
    <property type="project" value="UniProtKB-KW"/>
</dbReference>
<keyword evidence="4" id="KW-0547">Nucleotide-binding</keyword>
<organism evidence="6 7">
    <name type="scientific">Caballeronia sordidicola</name>
    <name type="common">Burkholderia sordidicola</name>
    <dbReference type="NCBI Taxonomy" id="196367"/>
    <lineage>
        <taxon>Bacteria</taxon>
        <taxon>Pseudomonadati</taxon>
        <taxon>Pseudomonadota</taxon>
        <taxon>Betaproteobacteria</taxon>
        <taxon>Burkholderiales</taxon>
        <taxon>Burkholderiaceae</taxon>
        <taxon>Caballeronia</taxon>
    </lineage>
</organism>
<evidence type="ECO:0000313" key="6">
    <source>
        <dbReference type="EMBL" id="SAL39100.1"/>
    </source>
</evidence>
<proteinExistence type="predicted"/>
<evidence type="ECO:0000256" key="3">
    <source>
        <dbReference type="ARBA" id="ARBA00022722"/>
    </source>
</evidence>
<sequence>MSDNIRLSDYLDHIQQAACDAYSFVSGMDKAQFLADKRTQSAVVMSLVIMGEASTKVMDRHPEFAQQHAGIPWRSMRGMRNRIAHGYFEIDLDLVWDTVQTALLDQLNKNTRAVRQRRHRPWSLFKFA</sequence>
<accession>A0A158H5R5</accession>
<evidence type="ECO:0008006" key="8">
    <source>
        <dbReference type="Google" id="ProtNLM"/>
    </source>
</evidence>
<protein>
    <recommendedName>
        <fullName evidence="8">DUF86 domain-containing protein</fullName>
    </recommendedName>
</protein>
<evidence type="ECO:0000256" key="1">
    <source>
        <dbReference type="ARBA" id="ARBA00022553"/>
    </source>
</evidence>
<evidence type="ECO:0000256" key="4">
    <source>
        <dbReference type="ARBA" id="ARBA00022741"/>
    </source>
</evidence>
<dbReference type="EMBL" id="FCOC02000013">
    <property type="protein sequence ID" value="SAL39100.1"/>
    <property type="molecule type" value="Genomic_DNA"/>
</dbReference>
<keyword evidence="5" id="KW-0378">Hydrolase</keyword>
<dbReference type="Pfam" id="PF01934">
    <property type="entry name" value="HepT-like"/>
    <property type="match status" value="1"/>
</dbReference>
<dbReference type="GO" id="GO:0016787">
    <property type="term" value="F:hydrolase activity"/>
    <property type="evidence" value="ECO:0007669"/>
    <property type="project" value="UniProtKB-KW"/>
</dbReference>
<keyword evidence="3" id="KW-0540">Nuclease</keyword>
<evidence type="ECO:0000256" key="5">
    <source>
        <dbReference type="ARBA" id="ARBA00022801"/>
    </source>
</evidence>
<dbReference type="PANTHER" id="PTHR34139:SF1">
    <property type="entry name" value="RNASE MJ1380-RELATED"/>
    <property type="match status" value="1"/>
</dbReference>
<keyword evidence="2" id="KW-1277">Toxin-antitoxin system</keyword>
<dbReference type="InterPro" id="IPR008201">
    <property type="entry name" value="HepT-like"/>
</dbReference>
<dbReference type="AlphaFoldDB" id="A0A158H5R5"/>
<dbReference type="PANTHER" id="PTHR34139">
    <property type="entry name" value="UPF0331 PROTEIN MJ0127"/>
    <property type="match status" value="1"/>
</dbReference>
<dbReference type="OrthoDB" id="4829434at2"/>
<evidence type="ECO:0000256" key="2">
    <source>
        <dbReference type="ARBA" id="ARBA00022649"/>
    </source>
</evidence>
<name>A0A158H5R5_CABSO</name>
<reference evidence="6 7" key="1">
    <citation type="submission" date="2016-01" db="EMBL/GenBank/DDBJ databases">
        <authorList>
            <person name="Oliw E.H."/>
        </authorList>
    </citation>
    <scope>NUCLEOTIDE SEQUENCE [LARGE SCALE GENOMIC DNA]</scope>
    <source>
        <strain evidence="6">LMG 22029</strain>
    </source>
</reference>
<evidence type="ECO:0000313" key="7">
    <source>
        <dbReference type="Proteomes" id="UP000054893"/>
    </source>
</evidence>
<dbReference type="RefSeq" id="WP_060857176.1">
    <property type="nucleotide sequence ID" value="NZ_FCOC02000013.1"/>
</dbReference>
<gene>
    <name evidence="6" type="ORF">AWB64_04084</name>
</gene>